<keyword evidence="3" id="KW-1185">Reference proteome</keyword>
<feature type="compositionally biased region" description="Polar residues" evidence="1">
    <location>
        <begin position="62"/>
        <end position="80"/>
    </location>
</feature>
<evidence type="ECO:0000256" key="1">
    <source>
        <dbReference type="SAM" id="MobiDB-lite"/>
    </source>
</evidence>
<feature type="region of interest" description="Disordered" evidence="1">
    <location>
        <begin position="399"/>
        <end position="492"/>
    </location>
</feature>
<feature type="compositionally biased region" description="Polar residues" evidence="1">
    <location>
        <begin position="286"/>
        <end position="297"/>
    </location>
</feature>
<feature type="region of interest" description="Disordered" evidence="1">
    <location>
        <begin position="189"/>
        <end position="241"/>
    </location>
</feature>
<sequence length="509" mass="52414">MGSQTDSSIIGTKTFREVGTDPDPELSSSLPLNKATTSVATETSPNLGSVKCEAEAAKPNEISGNATRMQLTSTLSNSEEQSISELFQVITRKTDKNDCSANDDRLKDNGGSEKKAGIKKNDLMEVKRLGDPRTTNSLAETDALLQMTNPKASSRSSNVSSCSVPTSLLPCIPDQFTHVSTAAASPVFSDISDDAPTLEKEVSDKGDERVGSERMRSTNSSSLSTLGALRPHQKERTDQCISMVSDKVDGSTASSDNLADPSALLCPSAASSLTTTANNPSEPVASVSSETTGTPSEVNKRASEVSSKPVPVINNPLSSYAGVTGPSAMSPFIGIDPTFGLRAASGGIPVSLTGMSAAAAMMYSPQLMMSYGSPSAVPSASVPQAATLPANTISKHKIHDLKASCSPSISSSRESSQGVPKSSMLTSPVGRPQSSGSSGGLLNGSLGSANLSNSHKHGSSQLNPGSANSRSSSTATSLSSMQPTTSTTSSISGGAQAMNIMQQQQQVFC</sequence>
<feature type="compositionally biased region" description="Low complexity" evidence="1">
    <location>
        <begin position="443"/>
        <end position="453"/>
    </location>
</feature>
<name>A0ABD6EZW4_9BILA</name>
<dbReference type="EMBL" id="JBGFUD010010441">
    <property type="protein sequence ID" value="MFH4982909.1"/>
    <property type="molecule type" value="Genomic_DNA"/>
</dbReference>
<reference evidence="2 3" key="1">
    <citation type="submission" date="2024-08" db="EMBL/GenBank/DDBJ databases">
        <title>Gnathostoma spinigerum genome.</title>
        <authorList>
            <person name="Gonzalez-Bertolin B."/>
            <person name="Monzon S."/>
            <person name="Zaballos A."/>
            <person name="Jimenez P."/>
            <person name="Dekumyoy P."/>
            <person name="Varona S."/>
            <person name="Cuesta I."/>
            <person name="Sumanam S."/>
            <person name="Adisakwattana P."/>
            <person name="Gasser R.B."/>
            <person name="Hernandez-Gonzalez A."/>
            <person name="Young N.D."/>
            <person name="Perteguer M.J."/>
        </authorList>
    </citation>
    <scope>NUCLEOTIDE SEQUENCE [LARGE SCALE GENOMIC DNA]</scope>
    <source>
        <strain evidence="2">AL3</strain>
        <tissue evidence="2">Liver</tissue>
    </source>
</reference>
<dbReference type="AlphaFoldDB" id="A0ABD6EZW4"/>
<gene>
    <name evidence="2" type="ORF">AB6A40_009618</name>
</gene>
<dbReference type="Proteomes" id="UP001608902">
    <property type="component" value="Unassembled WGS sequence"/>
</dbReference>
<feature type="compositionally biased region" description="Low complexity" evidence="1">
    <location>
        <begin position="466"/>
        <end position="492"/>
    </location>
</feature>
<feature type="region of interest" description="Disordered" evidence="1">
    <location>
        <begin position="272"/>
        <end position="311"/>
    </location>
</feature>
<protein>
    <submittedName>
        <fullName evidence="2">Uncharacterized protein</fullName>
    </submittedName>
</protein>
<feature type="region of interest" description="Disordered" evidence="1">
    <location>
        <begin position="1"/>
        <end position="80"/>
    </location>
</feature>
<feature type="compositionally biased region" description="Low complexity" evidence="1">
    <location>
        <begin position="404"/>
        <end position="416"/>
    </location>
</feature>
<feature type="compositionally biased region" description="Polar residues" evidence="1">
    <location>
        <begin position="1"/>
        <end position="11"/>
    </location>
</feature>
<organism evidence="2 3">
    <name type="scientific">Gnathostoma spinigerum</name>
    <dbReference type="NCBI Taxonomy" id="75299"/>
    <lineage>
        <taxon>Eukaryota</taxon>
        <taxon>Metazoa</taxon>
        <taxon>Ecdysozoa</taxon>
        <taxon>Nematoda</taxon>
        <taxon>Chromadorea</taxon>
        <taxon>Rhabditida</taxon>
        <taxon>Spirurina</taxon>
        <taxon>Gnathostomatomorpha</taxon>
        <taxon>Gnathostomatoidea</taxon>
        <taxon>Gnathostomatidae</taxon>
        <taxon>Gnathostoma</taxon>
    </lineage>
</organism>
<evidence type="ECO:0000313" key="3">
    <source>
        <dbReference type="Proteomes" id="UP001608902"/>
    </source>
</evidence>
<evidence type="ECO:0000313" key="2">
    <source>
        <dbReference type="EMBL" id="MFH4982909.1"/>
    </source>
</evidence>
<feature type="compositionally biased region" description="Polar residues" evidence="1">
    <location>
        <begin position="417"/>
        <end position="426"/>
    </location>
</feature>
<accession>A0ABD6EZW4</accession>
<comment type="caution">
    <text evidence="2">The sequence shown here is derived from an EMBL/GenBank/DDBJ whole genome shotgun (WGS) entry which is preliminary data.</text>
</comment>
<feature type="compositionally biased region" description="Low complexity" evidence="1">
    <location>
        <begin position="272"/>
        <end position="281"/>
    </location>
</feature>
<proteinExistence type="predicted"/>
<feature type="compositionally biased region" description="Basic and acidic residues" evidence="1">
    <location>
        <begin position="197"/>
        <end position="216"/>
    </location>
</feature>
<feature type="compositionally biased region" description="Polar residues" evidence="1">
    <location>
        <begin position="26"/>
        <end position="47"/>
    </location>
</feature>